<dbReference type="AlphaFoldDB" id="A0A0S4MXB6"/>
<dbReference type="Proteomes" id="UP000320623">
    <property type="component" value="Unassembled WGS sequence"/>
</dbReference>
<dbReference type="Pfam" id="PF09520">
    <property type="entry name" value="RE_TdeIII"/>
    <property type="match status" value="1"/>
</dbReference>
<evidence type="ECO:0000313" key="7">
    <source>
        <dbReference type="EMBL" id="CUU02141.1"/>
    </source>
</evidence>
<dbReference type="STRING" id="1643428.GCA_001442855_00422"/>
<name>A0A0S4MXB6_9BACT</name>
<evidence type="ECO:0000256" key="1">
    <source>
        <dbReference type="ARBA" id="ARBA00022722"/>
    </source>
</evidence>
<keyword evidence="3 7" id="KW-0255">Endonuclease</keyword>
<gene>
    <name evidence="7" type="ORF">JGI1_00435</name>
</gene>
<evidence type="ECO:0000256" key="4">
    <source>
        <dbReference type="ARBA" id="ARBA00022801"/>
    </source>
</evidence>
<dbReference type="GO" id="GO:0009307">
    <property type="term" value="P:DNA restriction-modification system"/>
    <property type="evidence" value="ECO:0007669"/>
    <property type="project" value="InterPro"/>
</dbReference>
<evidence type="ECO:0000313" key="8">
    <source>
        <dbReference type="Proteomes" id="UP000320623"/>
    </source>
</evidence>
<organism evidence="7 8">
    <name type="scientific">Candidatus Thermokryptus mobilis</name>
    <dbReference type="NCBI Taxonomy" id="1643428"/>
    <lineage>
        <taxon>Bacteria</taxon>
        <taxon>Pseudomonadati</taxon>
        <taxon>Candidatus Kryptoniota</taxon>
        <taxon>Candidatus Thermokryptus</taxon>
    </lineage>
</organism>
<keyword evidence="2" id="KW-0680">Restriction system</keyword>
<dbReference type="InterPro" id="IPR019045">
    <property type="entry name" value="Restrct_endonuc_II_HinfI"/>
</dbReference>
<evidence type="ECO:0000256" key="2">
    <source>
        <dbReference type="ARBA" id="ARBA00022747"/>
    </source>
</evidence>
<reference evidence="8" key="1">
    <citation type="submission" date="2015-11" db="EMBL/GenBank/DDBJ databases">
        <authorList>
            <person name="Varghese N."/>
        </authorList>
    </citation>
    <scope>NUCLEOTIDE SEQUENCE [LARGE SCALE GENOMIC DNA]</scope>
</reference>
<dbReference type="EMBL" id="FAOO01000002">
    <property type="protein sequence ID" value="CUU02141.1"/>
    <property type="molecule type" value="Genomic_DNA"/>
</dbReference>
<keyword evidence="4" id="KW-0378">Hydrolase</keyword>
<accession>A0A0S4MXB6</accession>
<dbReference type="GO" id="GO:0009036">
    <property type="term" value="F:type II site-specific deoxyribonuclease activity"/>
    <property type="evidence" value="ECO:0007669"/>
    <property type="project" value="InterPro"/>
</dbReference>
<evidence type="ECO:0000256" key="3">
    <source>
        <dbReference type="ARBA" id="ARBA00022759"/>
    </source>
</evidence>
<proteinExistence type="predicted"/>
<dbReference type="GO" id="GO:0003677">
    <property type="term" value="F:DNA binding"/>
    <property type="evidence" value="ECO:0007669"/>
    <property type="project" value="InterPro"/>
</dbReference>
<keyword evidence="1" id="KW-0540">Nuclease</keyword>
<keyword evidence="8" id="KW-1185">Reference proteome</keyword>
<dbReference type="EC" id="3.1.21.4" evidence="6"/>
<sequence>MKEFVALKLKLLRWTALRLSQDKNVKVFTRLAIPYNPYHPEPYERWTLKGLYDLENGEILVGEEFWNFVGSDNIYEELLDIFQKVGEELRDEIDEKFAEFRNR</sequence>
<evidence type="ECO:0000256" key="5">
    <source>
        <dbReference type="ARBA" id="ARBA00093760"/>
    </source>
</evidence>
<evidence type="ECO:0000256" key="6">
    <source>
        <dbReference type="ARBA" id="ARBA00093790"/>
    </source>
</evidence>
<comment type="catalytic activity">
    <reaction evidence="5">
        <text>Endonucleolytic cleavage of DNA to give specific double-stranded fragments with terminal 5'-phosphates.</text>
        <dbReference type="EC" id="3.1.21.4"/>
    </reaction>
</comment>
<protein>
    <recommendedName>
        <fullName evidence="6">type II site-specific deoxyribonuclease</fullName>
        <ecNumber evidence="6">3.1.21.4</ecNumber>
    </recommendedName>
</protein>